<dbReference type="CDD" id="cd04730">
    <property type="entry name" value="NPD_like"/>
    <property type="match status" value="1"/>
</dbReference>
<proteinExistence type="inferred from homology"/>
<dbReference type="OrthoDB" id="9778912at2"/>
<dbReference type="InterPro" id="IPR013785">
    <property type="entry name" value="Aldolase_TIM"/>
</dbReference>
<dbReference type="STRING" id="1278073.MYSTI_06794"/>
<comment type="similarity">
    <text evidence="2">Belongs to the nitronate monooxygenase family. NMO class I subfamily.</text>
</comment>
<dbReference type="Gene3D" id="3.20.20.70">
    <property type="entry name" value="Aldolase class I"/>
    <property type="match status" value="1"/>
</dbReference>
<evidence type="ECO:0000256" key="9">
    <source>
        <dbReference type="ARBA" id="ARBA00031155"/>
    </source>
</evidence>
<reference evidence="12 13" key="1">
    <citation type="journal article" date="2013" name="Genome Announc.">
        <title>Complete genome sequence of Myxococcus stipitatus strain DSM 14675, a fruiting myxobacterium.</title>
        <authorList>
            <person name="Huntley S."/>
            <person name="Kneip S."/>
            <person name="Treuner-Lange A."/>
            <person name="Sogaard-Andersen L."/>
        </authorList>
    </citation>
    <scope>NUCLEOTIDE SEQUENCE [LARGE SCALE GENOMIC DNA]</scope>
    <source>
        <strain evidence="13">DSM 14675 / JCM 12634 / Mx s8</strain>
    </source>
</reference>
<dbReference type="EMBL" id="CP004025">
    <property type="protein sequence ID" value="AGC48067.1"/>
    <property type="molecule type" value="Genomic_DNA"/>
</dbReference>
<dbReference type="HOGENOM" id="CLU_038732_5_1_7"/>
<evidence type="ECO:0000256" key="8">
    <source>
        <dbReference type="ARBA" id="ARBA00023033"/>
    </source>
</evidence>
<dbReference type="KEGG" id="msd:MYSTI_06794"/>
<keyword evidence="7" id="KW-0560">Oxidoreductase</keyword>
<protein>
    <recommendedName>
        <fullName evidence="11">Nitronate monooxygenase</fullName>
    </recommendedName>
    <alternativeName>
        <fullName evidence="9">Propionate 3-nitronate monooxygenase</fullName>
    </alternativeName>
</protein>
<dbReference type="AlphaFoldDB" id="L7UKK0"/>
<keyword evidence="4" id="KW-0285">Flavoprotein</keyword>
<dbReference type="InterPro" id="IPR004136">
    <property type="entry name" value="NMO"/>
</dbReference>
<evidence type="ECO:0000256" key="7">
    <source>
        <dbReference type="ARBA" id="ARBA00023002"/>
    </source>
</evidence>
<evidence type="ECO:0000256" key="5">
    <source>
        <dbReference type="ARBA" id="ARBA00022643"/>
    </source>
</evidence>
<dbReference type="FunFam" id="3.20.20.70:FF:000154">
    <property type="entry name" value="Probable nitronate monooxygenase"/>
    <property type="match status" value="1"/>
</dbReference>
<dbReference type="GO" id="GO:0051213">
    <property type="term" value="F:dioxygenase activity"/>
    <property type="evidence" value="ECO:0007669"/>
    <property type="project" value="UniProtKB-KW"/>
</dbReference>
<dbReference type="PATRIC" id="fig|1278073.3.peg.6901"/>
<evidence type="ECO:0000313" key="13">
    <source>
        <dbReference type="Proteomes" id="UP000011131"/>
    </source>
</evidence>
<dbReference type="Pfam" id="PF03060">
    <property type="entry name" value="NMO"/>
    <property type="match status" value="1"/>
</dbReference>
<keyword evidence="13" id="KW-1185">Reference proteome</keyword>
<gene>
    <name evidence="12" type="ordered locus">MYSTI_06794</name>
</gene>
<keyword evidence="12" id="KW-0223">Dioxygenase</keyword>
<evidence type="ECO:0000256" key="10">
    <source>
        <dbReference type="ARBA" id="ARBA00049401"/>
    </source>
</evidence>
<sequence length="362" mass="39034">MWTETRVTRTLGVRLPLVQGPFGGGMSSTKLAAAVSEAGGLGSFGANHLDGARIEATIRELHGLTSRPFSINLWVPLEGERELRPSPEEFQASVERLKPWFDELGVPLPAYPSAFAPDYEEQVEAVLAMRPAVFSFIFGVPSARILEACRARGIITVGTATHVAEGLALDQAGVDLIVASGSEAGGHRACFLRPVEEAPATTALVPQLVDQVRTPVIASGGIADGRSVAMALALGAEGVQVGTAFLACEESNASDAYRRALRNPEAARATTLTRVFSGRYARGIRNRFMKELTPQERDIPPYPIQNWLTQPMRQAASRQGREDLMSLWAGQNAPLIRHSRAAELVDFLEKDTTRVLGRLAAL</sequence>
<keyword evidence="8" id="KW-0503">Monooxygenase</keyword>
<evidence type="ECO:0000256" key="4">
    <source>
        <dbReference type="ARBA" id="ARBA00022630"/>
    </source>
</evidence>
<name>L7UKK0_MYXSD</name>
<evidence type="ECO:0000256" key="2">
    <source>
        <dbReference type="ARBA" id="ARBA00009881"/>
    </source>
</evidence>
<keyword evidence="6" id="KW-0547">Nucleotide-binding</keyword>
<evidence type="ECO:0000313" key="12">
    <source>
        <dbReference type="EMBL" id="AGC48067.1"/>
    </source>
</evidence>
<dbReference type="SUPFAM" id="SSF51412">
    <property type="entry name" value="Inosine monophosphate dehydrogenase (IMPDH)"/>
    <property type="match status" value="1"/>
</dbReference>
<dbReference type="RefSeq" id="WP_015352321.1">
    <property type="nucleotide sequence ID" value="NC_020126.1"/>
</dbReference>
<accession>L7UKK0</accession>
<organism evidence="12 13">
    <name type="scientific">Myxococcus stipitatus (strain DSM 14675 / JCM 12634 / Mx s8)</name>
    <dbReference type="NCBI Taxonomy" id="1278073"/>
    <lineage>
        <taxon>Bacteria</taxon>
        <taxon>Pseudomonadati</taxon>
        <taxon>Myxococcota</taxon>
        <taxon>Myxococcia</taxon>
        <taxon>Myxococcales</taxon>
        <taxon>Cystobacterineae</taxon>
        <taxon>Myxococcaceae</taxon>
        <taxon>Myxococcus</taxon>
    </lineage>
</organism>
<dbReference type="PANTHER" id="PTHR42747:SF3">
    <property type="entry name" value="NITRONATE MONOOXYGENASE-RELATED"/>
    <property type="match status" value="1"/>
</dbReference>
<dbReference type="Proteomes" id="UP000011131">
    <property type="component" value="Chromosome"/>
</dbReference>
<evidence type="ECO:0000256" key="3">
    <source>
        <dbReference type="ARBA" id="ARBA00022575"/>
    </source>
</evidence>
<dbReference type="GO" id="GO:0009636">
    <property type="term" value="P:response to toxic substance"/>
    <property type="evidence" value="ECO:0007669"/>
    <property type="project" value="UniProtKB-KW"/>
</dbReference>
<dbReference type="PANTHER" id="PTHR42747">
    <property type="entry name" value="NITRONATE MONOOXYGENASE-RELATED"/>
    <property type="match status" value="1"/>
</dbReference>
<evidence type="ECO:0000256" key="11">
    <source>
        <dbReference type="ARBA" id="ARBA00067136"/>
    </source>
</evidence>
<dbReference type="GO" id="GO:0018580">
    <property type="term" value="F:nitronate monooxygenase activity"/>
    <property type="evidence" value="ECO:0007669"/>
    <property type="project" value="InterPro"/>
</dbReference>
<evidence type="ECO:0000256" key="1">
    <source>
        <dbReference type="ARBA" id="ARBA00001917"/>
    </source>
</evidence>
<keyword evidence="5" id="KW-0288">FMN</keyword>
<dbReference type="eggNOG" id="COG2070">
    <property type="taxonomic scope" value="Bacteria"/>
</dbReference>
<dbReference type="GO" id="GO:0000166">
    <property type="term" value="F:nucleotide binding"/>
    <property type="evidence" value="ECO:0007669"/>
    <property type="project" value="UniProtKB-KW"/>
</dbReference>
<comment type="catalytic activity">
    <reaction evidence="10">
        <text>3 propionate 3-nitronate + 3 O2 + H2O = 3 3-oxopropanoate + 2 nitrate + nitrite + H2O2 + 3 H(+)</text>
        <dbReference type="Rhea" id="RHEA:57332"/>
        <dbReference type="ChEBI" id="CHEBI:15377"/>
        <dbReference type="ChEBI" id="CHEBI:15378"/>
        <dbReference type="ChEBI" id="CHEBI:15379"/>
        <dbReference type="ChEBI" id="CHEBI:16240"/>
        <dbReference type="ChEBI" id="CHEBI:16301"/>
        <dbReference type="ChEBI" id="CHEBI:17632"/>
        <dbReference type="ChEBI" id="CHEBI:33190"/>
        <dbReference type="ChEBI" id="CHEBI:136067"/>
    </reaction>
</comment>
<evidence type="ECO:0000256" key="6">
    <source>
        <dbReference type="ARBA" id="ARBA00022741"/>
    </source>
</evidence>
<keyword evidence="3" id="KW-0216">Detoxification</keyword>
<comment type="cofactor">
    <cofactor evidence="1">
        <name>FMN</name>
        <dbReference type="ChEBI" id="CHEBI:58210"/>
    </cofactor>
</comment>